<feature type="coiled-coil region" evidence="1">
    <location>
        <begin position="123"/>
        <end position="157"/>
    </location>
</feature>
<evidence type="ECO:0000313" key="2">
    <source>
        <dbReference type="EMBL" id="MBO0416553.1"/>
    </source>
</evidence>
<evidence type="ECO:0000256" key="1">
    <source>
        <dbReference type="SAM" id="Coils"/>
    </source>
</evidence>
<sequence length="245" mass="27242">MDLTNESWSYVTHSWEETSILDAAGTRVAVIRISPEVTEDNQQELEGLMEAQARRIVACVNACKGVDTVRLEDEHAQGYGPREHVQHLKSNREYLHALSVHNILLRVVPGYDGMGQEVYAKSVDEVVNLLSEYGMRIEELESQRDQAWAELRTIREAIGANPAESTLDEVASKLTYNDGAVSKLISQRDNLLSALELMVERIAEPPDANCSCHLSPPCNDCVDYGGEREAFETAKAEIAEARNAK</sequence>
<dbReference type="Proteomes" id="UP000664349">
    <property type="component" value="Unassembled WGS sequence"/>
</dbReference>
<comment type="caution">
    <text evidence="2">The sequence shown here is derived from an EMBL/GenBank/DDBJ whole genome shotgun (WGS) entry which is preliminary data.</text>
</comment>
<reference evidence="2 3" key="1">
    <citation type="submission" date="2021-03" db="EMBL/GenBank/DDBJ databases">
        <title>First Case of infection caused by Chromobacterium haemolyticum derived from water in China.</title>
        <authorList>
            <person name="Chen J."/>
            <person name="Liu C."/>
        </authorList>
    </citation>
    <scope>NUCLEOTIDE SEQUENCE [LARGE SCALE GENOMIC DNA]</scope>
    <source>
        <strain evidence="2 3">WJ-5</strain>
    </source>
</reference>
<protein>
    <submittedName>
        <fullName evidence="2">Uncharacterized protein</fullName>
    </submittedName>
</protein>
<organism evidence="2 3">
    <name type="scientific">Chromobacterium haemolyticum</name>
    <dbReference type="NCBI Taxonomy" id="394935"/>
    <lineage>
        <taxon>Bacteria</taxon>
        <taxon>Pseudomonadati</taxon>
        <taxon>Pseudomonadota</taxon>
        <taxon>Betaproteobacteria</taxon>
        <taxon>Neisseriales</taxon>
        <taxon>Chromobacteriaceae</taxon>
        <taxon>Chromobacterium</taxon>
    </lineage>
</organism>
<accession>A0ABS3GNC0</accession>
<evidence type="ECO:0000313" key="3">
    <source>
        <dbReference type="Proteomes" id="UP000664349"/>
    </source>
</evidence>
<proteinExistence type="predicted"/>
<keyword evidence="1" id="KW-0175">Coiled coil</keyword>
<name>A0ABS3GNC0_9NEIS</name>
<gene>
    <name evidence="2" type="ORF">J1C50_13650</name>
</gene>
<dbReference type="RefSeq" id="WP_200122856.1">
    <property type="nucleotide sequence ID" value="NZ_JAEILV010000009.1"/>
</dbReference>
<dbReference type="EMBL" id="JAFLRD010000010">
    <property type="protein sequence ID" value="MBO0416553.1"/>
    <property type="molecule type" value="Genomic_DNA"/>
</dbReference>
<keyword evidence="3" id="KW-1185">Reference proteome</keyword>